<dbReference type="RefSeq" id="WP_369710918.1">
    <property type="nucleotide sequence ID" value="NZ_CP165644.1"/>
</dbReference>
<dbReference type="GO" id="GO:0051537">
    <property type="term" value="F:2 iron, 2 sulfur cluster binding"/>
    <property type="evidence" value="ECO:0007669"/>
    <property type="project" value="InterPro"/>
</dbReference>
<dbReference type="GO" id="GO:0006221">
    <property type="term" value="P:pyrimidine nucleotide biosynthetic process"/>
    <property type="evidence" value="ECO:0007669"/>
    <property type="project" value="InterPro"/>
</dbReference>
<comment type="cofactor">
    <cofactor evidence="3">
        <name>FAD</name>
        <dbReference type="ChEBI" id="CHEBI:57692"/>
    </cofactor>
    <text evidence="3">Binds 1 FAD per subunit.</text>
</comment>
<dbReference type="InterPro" id="IPR017938">
    <property type="entry name" value="Riboflavin_synthase-like_b-brl"/>
</dbReference>
<keyword evidence="2 3" id="KW-0274">FAD</keyword>
<sequence>MSIKKDWAAKVVKREKVANKTYELTVSKPEGFKYEVGQYVNFKFPEPYFETEDNMMRPLSIASHPEEDVLKFVVRESESDFKKMYKEIKTGDPVSLFGPLGNFIPVEIPKDQNIALLISGIGIAPVLPFFKKLKDEKHEGKIKLFYSNRTPDIVTYDKELENYPLGDNYEYIKVLTGVQKRIDGDFIEAHVGDLNDYVYYIVGTKEFIKSMRVALKDKGVDNKKVKIDNFG</sequence>
<feature type="domain" description="FAD-binding FR-type" evidence="4">
    <location>
        <begin position="4"/>
        <end position="106"/>
    </location>
</feature>
<dbReference type="InterPro" id="IPR012165">
    <property type="entry name" value="Cyt_c3_hydrogenase_gsu"/>
</dbReference>
<gene>
    <name evidence="5" type="ORF">AB8B22_09440</name>
</gene>
<organism evidence="5">
    <name type="scientific">Leptotrichia rugosa</name>
    <dbReference type="NCBI Taxonomy" id="3239302"/>
    <lineage>
        <taxon>Bacteria</taxon>
        <taxon>Fusobacteriati</taxon>
        <taxon>Fusobacteriota</taxon>
        <taxon>Fusobacteriia</taxon>
        <taxon>Fusobacteriales</taxon>
        <taxon>Leptotrichiaceae</taxon>
        <taxon>Leptotrichia</taxon>
    </lineage>
</organism>
<feature type="binding site" evidence="3">
    <location>
        <begin position="57"/>
        <end position="60"/>
    </location>
    <ligand>
        <name>FAD</name>
        <dbReference type="ChEBI" id="CHEBI:57692"/>
    </ligand>
</feature>
<dbReference type="PANTHER" id="PTHR43644">
    <property type="entry name" value="NA(+)-TRANSLOCATING NADH-QUINONE REDUCTASE SUBUNIT"/>
    <property type="match status" value="1"/>
</dbReference>
<dbReference type="InterPro" id="IPR001433">
    <property type="entry name" value="OxRdtase_FAD/NAD-bd"/>
</dbReference>
<dbReference type="PANTHER" id="PTHR43644:SF1">
    <property type="entry name" value="NAD(P)H-FLAVIN REDUCTASE"/>
    <property type="match status" value="1"/>
</dbReference>
<dbReference type="InterPro" id="IPR013112">
    <property type="entry name" value="FAD-bd_8"/>
</dbReference>
<dbReference type="Pfam" id="PF08022">
    <property type="entry name" value="FAD_binding_8"/>
    <property type="match status" value="1"/>
</dbReference>
<evidence type="ECO:0000256" key="2">
    <source>
        <dbReference type="ARBA" id="ARBA00022827"/>
    </source>
</evidence>
<dbReference type="InterPro" id="IPR039261">
    <property type="entry name" value="FNR_nucleotide-bd"/>
</dbReference>
<dbReference type="GO" id="GO:0050660">
    <property type="term" value="F:flavin adenine dinucleotide binding"/>
    <property type="evidence" value="ECO:0007669"/>
    <property type="project" value="InterPro"/>
</dbReference>
<evidence type="ECO:0000256" key="1">
    <source>
        <dbReference type="ARBA" id="ARBA00022630"/>
    </source>
</evidence>
<dbReference type="PIRSF" id="PIRSF006816">
    <property type="entry name" value="Cyc3_hyd_g"/>
    <property type="match status" value="1"/>
</dbReference>
<evidence type="ECO:0000256" key="3">
    <source>
        <dbReference type="PIRSR" id="PIRSR006816-1"/>
    </source>
</evidence>
<dbReference type="Gene3D" id="2.40.30.10">
    <property type="entry name" value="Translation factors"/>
    <property type="match status" value="1"/>
</dbReference>
<dbReference type="EMBL" id="CP165644">
    <property type="protein sequence ID" value="XDU66616.1"/>
    <property type="molecule type" value="Genomic_DNA"/>
</dbReference>
<dbReference type="CDD" id="cd00322">
    <property type="entry name" value="FNR_like"/>
    <property type="match status" value="1"/>
</dbReference>
<keyword evidence="1 3" id="KW-0285">Flavoprotein</keyword>
<dbReference type="InterPro" id="IPR017927">
    <property type="entry name" value="FAD-bd_FR_type"/>
</dbReference>
<dbReference type="AlphaFoldDB" id="A0AB39VGS8"/>
<accession>A0AB39VGS8</accession>
<dbReference type="Gene3D" id="3.40.50.80">
    <property type="entry name" value="Nucleotide-binding domain of ferredoxin-NADP reductase (FNR) module"/>
    <property type="match status" value="1"/>
</dbReference>
<proteinExistence type="predicted"/>
<feature type="binding site" evidence="3">
    <location>
        <begin position="73"/>
        <end position="75"/>
    </location>
    <ligand>
        <name>FAD</name>
        <dbReference type="ChEBI" id="CHEBI:57692"/>
    </ligand>
</feature>
<evidence type="ECO:0000313" key="5">
    <source>
        <dbReference type="EMBL" id="XDU66616.1"/>
    </source>
</evidence>
<dbReference type="Pfam" id="PF00175">
    <property type="entry name" value="NAD_binding_1"/>
    <property type="match status" value="1"/>
</dbReference>
<reference evidence="5" key="1">
    <citation type="submission" date="2024-07" db="EMBL/GenBank/DDBJ databases">
        <authorList>
            <person name="Li X.-J."/>
            <person name="Wang X."/>
        </authorList>
    </citation>
    <scope>NUCLEOTIDE SEQUENCE</scope>
    <source>
        <strain evidence="5">HSP-334</strain>
    </source>
</reference>
<dbReference type="SUPFAM" id="SSF63380">
    <property type="entry name" value="Riboflavin synthase domain-like"/>
    <property type="match status" value="1"/>
</dbReference>
<dbReference type="GO" id="GO:0016491">
    <property type="term" value="F:oxidoreductase activity"/>
    <property type="evidence" value="ECO:0007669"/>
    <property type="project" value="InterPro"/>
</dbReference>
<name>A0AB39VGS8_9FUSO</name>
<protein>
    <submittedName>
        <fullName evidence="5">FAD-dependent oxidoreductase</fullName>
    </submittedName>
</protein>
<dbReference type="PROSITE" id="PS51384">
    <property type="entry name" value="FAD_FR"/>
    <property type="match status" value="1"/>
</dbReference>
<dbReference type="KEGG" id="lrug:AB8B22_09440"/>
<dbReference type="SUPFAM" id="SSF52343">
    <property type="entry name" value="Ferredoxin reductase-like, C-terminal NADP-linked domain"/>
    <property type="match status" value="1"/>
</dbReference>
<evidence type="ECO:0000259" key="4">
    <source>
        <dbReference type="PROSITE" id="PS51384"/>
    </source>
</evidence>